<dbReference type="AlphaFoldDB" id="A0A177L5T1"/>
<dbReference type="CDD" id="cd07377">
    <property type="entry name" value="WHTH_GntR"/>
    <property type="match status" value="1"/>
</dbReference>
<dbReference type="SMART" id="SM00345">
    <property type="entry name" value="HTH_GNTR"/>
    <property type="match status" value="1"/>
</dbReference>
<dbReference type="Gene3D" id="3.40.640.10">
    <property type="entry name" value="Type I PLP-dependent aspartate aminotransferase-like (Major domain)"/>
    <property type="match status" value="1"/>
</dbReference>
<evidence type="ECO:0000313" key="9">
    <source>
        <dbReference type="EMBL" id="OAH61080.1"/>
    </source>
</evidence>
<keyword evidence="3" id="KW-0032">Aminotransferase</keyword>
<comment type="caution">
    <text evidence="9">The sequence shown here is derived from an EMBL/GenBank/DDBJ whole genome shotgun (WGS) entry which is preliminary data.</text>
</comment>
<accession>A0A177L5T1</accession>
<dbReference type="InterPro" id="IPR015422">
    <property type="entry name" value="PyrdxlP-dep_Trfase_small"/>
</dbReference>
<dbReference type="STRING" id="29332.AWH48_16300"/>
<dbReference type="InterPro" id="IPR051446">
    <property type="entry name" value="HTH_trans_reg/aminotransferase"/>
</dbReference>
<keyword evidence="7" id="KW-0804">Transcription</keyword>
<sequence>MKLVLSRKSHNSLSDQIVQQIAGRIQSSMLTGGEKLPSIRQLSVDAGISFLTVHKAYKKLEQAGMVKSIQGKGVYVERPAQKEAAENSFDWQLSIPAYLTRSSFHSRPKTTYSFDYSAMHSGLLPTIYLADQLTEMLKAEPAILGTYGDVQGDALTREAFSTYFQKQLGLSSAADDLIMTTGLHQGIELIAKTLIGPGDVVITEAPTYPGVLDILMNRGAQVIPIAMDEEGMRADLLAQVAKTYHPKAIYMNPTFQNPTGRSMSERRRKEVLYQAQLHGMFIIEDDSWSELYFDEKPPPKSIKAFDDEGRILFLKGFSKALAPGIRVGTIFAEGPFKKLLLSAKASSDLGTPLLTQRAVLPFLTSDRMMQHFAKLRFALELRRDKAISILSASFDSSVSWTVPEGGLNIWVTFPESVSTVELYEYCLRHDLSFLPGHVCYPYEPASHHLRLTYSLLSERDLEQGLHAFVSLANDFINNRLESGC</sequence>
<dbReference type="GO" id="GO:0003677">
    <property type="term" value="F:DNA binding"/>
    <property type="evidence" value="ECO:0007669"/>
    <property type="project" value="UniProtKB-KW"/>
</dbReference>
<dbReference type="CDD" id="cd00609">
    <property type="entry name" value="AAT_like"/>
    <property type="match status" value="1"/>
</dbReference>
<dbReference type="Pfam" id="PF00155">
    <property type="entry name" value="Aminotran_1_2"/>
    <property type="match status" value="1"/>
</dbReference>
<dbReference type="Pfam" id="PF00392">
    <property type="entry name" value="GntR"/>
    <property type="match status" value="1"/>
</dbReference>
<keyword evidence="6" id="KW-0238">DNA-binding</keyword>
<dbReference type="Gene3D" id="3.90.1150.10">
    <property type="entry name" value="Aspartate Aminotransferase, domain 1"/>
    <property type="match status" value="1"/>
</dbReference>
<evidence type="ECO:0000313" key="10">
    <source>
        <dbReference type="Proteomes" id="UP000076935"/>
    </source>
</evidence>
<keyword evidence="3" id="KW-0808">Transferase</keyword>
<evidence type="ECO:0000256" key="4">
    <source>
        <dbReference type="ARBA" id="ARBA00022898"/>
    </source>
</evidence>
<evidence type="ECO:0000256" key="6">
    <source>
        <dbReference type="ARBA" id="ARBA00023125"/>
    </source>
</evidence>
<dbReference type="InterPro" id="IPR036388">
    <property type="entry name" value="WH-like_DNA-bd_sf"/>
</dbReference>
<dbReference type="EMBL" id="LQWY01000024">
    <property type="protein sequence ID" value="OAH61080.1"/>
    <property type="molecule type" value="Genomic_DNA"/>
</dbReference>
<dbReference type="GO" id="GO:0030170">
    <property type="term" value="F:pyridoxal phosphate binding"/>
    <property type="evidence" value="ECO:0007669"/>
    <property type="project" value="InterPro"/>
</dbReference>
<protein>
    <recommendedName>
        <fullName evidence="8">HTH gntR-type domain-containing protein</fullName>
    </recommendedName>
</protein>
<comment type="similarity">
    <text evidence="2">In the C-terminal section; belongs to the class-I pyridoxal-phosphate-dependent aminotransferase family.</text>
</comment>
<feature type="domain" description="HTH gntR-type" evidence="8">
    <location>
        <begin position="11"/>
        <end position="79"/>
    </location>
</feature>
<keyword evidence="4" id="KW-0663">Pyridoxal phosphate</keyword>
<dbReference type="PANTHER" id="PTHR46577">
    <property type="entry name" value="HTH-TYPE TRANSCRIPTIONAL REGULATORY PROTEIN GABR"/>
    <property type="match status" value="1"/>
</dbReference>
<dbReference type="GO" id="GO:0008483">
    <property type="term" value="F:transaminase activity"/>
    <property type="evidence" value="ECO:0007669"/>
    <property type="project" value="UniProtKB-KW"/>
</dbReference>
<dbReference type="RefSeq" id="WP_063965688.1">
    <property type="nucleotide sequence ID" value="NZ_JBCNAN010000051.1"/>
</dbReference>
<dbReference type="InterPro" id="IPR015421">
    <property type="entry name" value="PyrdxlP-dep_Trfase_major"/>
</dbReference>
<dbReference type="SUPFAM" id="SSF53383">
    <property type="entry name" value="PLP-dependent transferases"/>
    <property type="match status" value="1"/>
</dbReference>
<dbReference type="GO" id="GO:0003700">
    <property type="term" value="F:DNA-binding transcription factor activity"/>
    <property type="evidence" value="ECO:0007669"/>
    <property type="project" value="InterPro"/>
</dbReference>
<evidence type="ECO:0000256" key="2">
    <source>
        <dbReference type="ARBA" id="ARBA00005384"/>
    </source>
</evidence>
<dbReference type="Proteomes" id="UP000076935">
    <property type="component" value="Unassembled WGS sequence"/>
</dbReference>
<evidence type="ECO:0000256" key="7">
    <source>
        <dbReference type="ARBA" id="ARBA00023163"/>
    </source>
</evidence>
<reference evidence="9 10" key="1">
    <citation type="submission" date="2016-01" db="EMBL/GenBank/DDBJ databases">
        <title>Investigation of taxonomic status of Bacillus aminovorans.</title>
        <authorList>
            <person name="Verma A."/>
            <person name="Pal Y."/>
            <person name="Krishnamurthi S."/>
        </authorList>
    </citation>
    <scope>NUCLEOTIDE SEQUENCE [LARGE SCALE GENOMIC DNA]</scope>
    <source>
        <strain evidence="9 10">DSM 1314</strain>
    </source>
</reference>
<evidence type="ECO:0000256" key="3">
    <source>
        <dbReference type="ARBA" id="ARBA00022576"/>
    </source>
</evidence>
<dbReference type="PANTHER" id="PTHR46577:SF1">
    <property type="entry name" value="HTH-TYPE TRANSCRIPTIONAL REGULATORY PROTEIN GABR"/>
    <property type="match status" value="1"/>
</dbReference>
<comment type="cofactor">
    <cofactor evidence="1">
        <name>pyridoxal 5'-phosphate</name>
        <dbReference type="ChEBI" id="CHEBI:597326"/>
    </cofactor>
</comment>
<dbReference type="InterPro" id="IPR000524">
    <property type="entry name" value="Tscrpt_reg_HTH_GntR"/>
</dbReference>
<evidence type="ECO:0000259" key="8">
    <source>
        <dbReference type="PROSITE" id="PS50949"/>
    </source>
</evidence>
<evidence type="ECO:0000256" key="5">
    <source>
        <dbReference type="ARBA" id="ARBA00023015"/>
    </source>
</evidence>
<evidence type="ECO:0000256" key="1">
    <source>
        <dbReference type="ARBA" id="ARBA00001933"/>
    </source>
</evidence>
<dbReference type="Gene3D" id="1.10.10.10">
    <property type="entry name" value="Winged helix-like DNA-binding domain superfamily/Winged helix DNA-binding domain"/>
    <property type="match status" value="1"/>
</dbReference>
<organism evidence="9 10">
    <name type="scientific">Domibacillus aminovorans</name>
    <dbReference type="NCBI Taxonomy" id="29332"/>
    <lineage>
        <taxon>Bacteria</taxon>
        <taxon>Bacillati</taxon>
        <taxon>Bacillota</taxon>
        <taxon>Bacilli</taxon>
        <taxon>Bacillales</taxon>
        <taxon>Bacillaceae</taxon>
        <taxon>Domibacillus</taxon>
    </lineage>
</organism>
<dbReference type="InterPro" id="IPR004839">
    <property type="entry name" value="Aminotransferase_I/II_large"/>
</dbReference>
<dbReference type="InterPro" id="IPR036390">
    <property type="entry name" value="WH_DNA-bd_sf"/>
</dbReference>
<keyword evidence="10" id="KW-1185">Reference proteome</keyword>
<proteinExistence type="inferred from homology"/>
<dbReference type="SUPFAM" id="SSF46785">
    <property type="entry name" value="Winged helix' DNA-binding domain"/>
    <property type="match status" value="1"/>
</dbReference>
<gene>
    <name evidence="9" type="ORF">AWH49_14350</name>
</gene>
<keyword evidence="5" id="KW-0805">Transcription regulation</keyword>
<dbReference type="InterPro" id="IPR015424">
    <property type="entry name" value="PyrdxlP-dep_Trfase"/>
</dbReference>
<name>A0A177L5T1_9BACI</name>
<dbReference type="PROSITE" id="PS50949">
    <property type="entry name" value="HTH_GNTR"/>
    <property type="match status" value="1"/>
</dbReference>